<evidence type="ECO:0000256" key="2">
    <source>
        <dbReference type="SAM" id="Phobius"/>
    </source>
</evidence>
<proteinExistence type="predicted"/>
<dbReference type="AlphaFoldDB" id="I1Q410"/>
<reference evidence="3" key="1">
    <citation type="submission" date="2015-06" db="UniProtKB">
        <authorList>
            <consortium name="EnsemblPlants"/>
        </authorList>
    </citation>
    <scope>IDENTIFICATION</scope>
</reference>
<protein>
    <submittedName>
        <fullName evidence="3">Uncharacterized protein</fullName>
    </submittedName>
</protein>
<sequence length="152" mass="16732">GKRDGDMDFYTDRRVLTVLIPEVDIRRRVLAYIGFYVVASMSIVLGVDPFMNCSTLIHWLLCQPRVAADHPLHVLPQRRWAHLLHIRLATSPSPVLPAAMLPPFLNASISLAGVTLENARPNTDLPDPLNPGRKKRDGTGHRPGSGEGRGAS</sequence>
<dbReference type="EnsemblPlants" id="ORGLA06G0187300.1">
    <property type="protein sequence ID" value="ORGLA06G0187300.1"/>
    <property type="gene ID" value="ORGLA06G0187300"/>
</dbReference>
<evidence type="ECO:0000313" key="3">
    <source>
        <dbReference type="EnsemblPlants" id="ORGLA06G0187300.1"/>
    </source>
</evidence>
<dbReference type="Proteomes" id="UP000007306">
    <property type="component" value="Chromosome 6"/>
</dbReference>
<name>I1Q410_ORYGL</name>
<evidence type="ECO:0000313" key="4">
    <source>
        <dbReference type="Proteomes" id="UP000007306"/>
    </source>
</evidence>
<keyword evidence="2" id="KW-0812">Transmembrane</keyword>
<reference evidence="3 4" key="2">
    <citation type="submission" date="2018-04" db="EMBL/GenBank/DDBJ databases">
        <title>OglaRS2 (Oryza glaberrima Reference Sequence Version 2).</title>
        <authorList>
            <person name="Zhang J."/>
            <person name="Kudrna D."/>
            <person name="Lee S."/>
            <person name="Talag J."/>
            <person name="Rajasekar S."/>
            <person name="Wing R.A."/>
        </authorList>
    </citation>
    <scope>NUCLEOTIDE SEQUENCE [LARGE SCALE GENOMIC DNA]</scope>
    <source>
        <strain evidence="3 4">cv. IRGC 96717</strain>
    </source>
</reference>
<evidence type="ECO:0000256" key="1">
    <source>
        <dbReference type="SAM" id="MobiDB-lite"/>
    </source>
</evidence>
<keyword evidence="4" id="KW-1185">Reference proteome</keyword>
<accession>I1Q410</accession>
<feature type="transmembrane region" description="Helical" evidence="2">
    <location>
        <begin position="29"/>
        <end position="47"/>
    </location>
</feature>
<feature type="compositionally biased region" description="Gly residues" evidence="1">
    <location>
        <begin position="141"/>
        <end position="152"/>
    </location>
</feature>
<keyword evidence="2" id="KW-1133">Transmembrane helix</keyword>
<keyword evidence="2" id="KW-0472">Membrane</keyword>
<dbReference type="Gramene" id="ORGLA06G0187300.1">
    <property type="protein sequence ID" value="ORGLA06G0187300.1"/>
    <property type="gene ID" value="ORGLA06G0187300"/>
</dbReference>
<feature type="region of interest" description="Disordered" evidence="1">
    <location>
        <begin position="119"/>
        <end position="152"/>
    </location>
</feature>
<dbReference type="HOGENOM" id="CLU_1726974_0_0_1"/>
<organism evidence="3 4">
    <name type="scientific">Oryza glaberrima</name>
    <name type="common">African rice</name>
    <dbReference type="NCBI Taxonomy" id="4538"/>
    <lineage>
        <taxon>Eukaryota</taxon>
        <taxon>Viridiplantae</taxon>
        <taxon>Streptophyta</taxon>
        <taxon>Embryophyta</taxon>
        <taxon>Tracheophyta</taxon>
        <taxon>Spermatophyta</taxon>
        <taxon>Magnoliopsida</taxon>
        <taxon>Liliopsida</taxon>
        <taxon>Poales</taxon>
        <taxon>Poaceae</taxon>
        <taxon>BOP clade</taxon>
        <taxon>Oryzoideae</taxon>
        <taxon>Oryzeae</taxon>
        <taxon>Oryzinae</taxon>
        <taxon>Oryza</taxon>
    </lineage>
</organism>